<sequence length="164" mass="19054">MFDAAFKLLNLFSQVGEIHGRKKLQKMVHLLKKGGVAFPFKYEYHHYGPYSAQLQSEINSLVYNGFLAEKKENDTYVYSLTDQGRRFKEKLAECLHYQFEIKKTLVNLLAEKNSQFLEMVSTFAFLIDAGYDAAAAKEKCLELKPHLQKHIDEAIAFYEKNFLQ</sequence>
<accession>K8E7Z0</accession>
<dbReference type="Gene3D" id="1.10.10.10">
    <property type="entry name" value="Winged helix-like DNA-binding domain superfamily/Winged helix DNA-binding domain"/>
    <property type="match status" value="1"/>
</dbReference>
<dbReference type="STRING" id="1121428.DESHY_110569"/>
<evidence type="ECO:0000313" key="2">
    <source>
        <dbReference type="Proteomes" id="UP000009315"/>
    </source>
</evidence>
<name>K8E7Z0_9FIRM</name>
<proteinExistence type="predicted"/>
<dbReference type="Proteomes" id="UP000009315">
    <property type="component" value="Unassembled WGS sequence"/>
</dbReference>
<dbReference type="RefSeq" id="WP_008410565.1">
    <property type="nucleotide sequence ID" value="NZ_CAOS01000003.1"/>
</dbReference>
<evidence type="ECO:0008006" key="3">
    <source>
        <dbReference type="Google" id="ProtNLM"/>
    </source>
</evidence>
<comment type="caution">
    <text evidence="1">The sequence shown here is derived from an EMBL/GenBank/DDBJ whole genome shotgun (WGS) entry which is preliminary data.</text>
</comment>
<evidence type="ECO:0000313" key="1">
    <source>
        <dbReference type="EMBL" id="CCO07623.1"/>
    </source>
</evidence>
<dbReference type="eggNOG" id="COG3465">
    <property type="taxonomic scope" value="Bacteria"/>
</dbReference>
<dbReference type="AlphaFoldDB" id="K8E7Z0"/>
<keyword evidence="2" id="KW-1185">Reference proteome</keyword>
<organism evidence="1 2">
    <name type="scientific">Desulforamulus hydrothermalis Lam5 = DSM 18033</name>
    <dbReference type="NCBI Taxonomy" id="1121428"/>
    <lineage>
        <taxon>Bacteria</taxon>
        <taxon>Bacillati</taxon>
        <taxon>Bacillota</taxon>
        <taxon>Clostridia</taxon>
        <taxon>Eubacteriales</taxon>
        <taxon>Peptococcaceae</taxon>
        <taxon>Desulforamulus</taxon>
    </lineage>
</organism>
<protein>
    <recommendedName>
        <fullName evidence="3">PadR family transcriptional regulator</fullName>
    </recommendedName>
</protein>
<dbReference type="EMBL" id="CAOS01000003">
    <property type="protein sequence ID" value="CCO07623.1"/>
    <property type="molecule type" value="Genomic_DNA"/>
</dbReference>
<reference evidence="1 2" key="1">
    <citation type="journal article" date="2013" name="Genome Announc.">
        <title>Genome Sequence of the Sulfate-Reducing Bacterium Desulfotomaculum hydrothermale Lam5(T).</title>
        <authorList>
            <person name="Amin O."/>
            <person name="Fardeau M.L."/>
            <person name="Valette O."/>
            <person name="Hirschler-Rea A."/>
            <person name="Barbe V."/>
            <person name="Medigue C."/>
            <person name="Vacherie B."/>
            <person name="Ollivier B."/>
            <person name="Bertin P.N."/>
            <person name="Dolla A."/>
        </authorList>
    </citation>
    <scope>NUCLEOTIDE SEQUENCE [LARGE SCALE GENOMIC DNA]</scope>
    <source>
        <strain evidence="2">Lam5 / DSM 18033</strain>
    </source>
</reference>
<gene>
    <name evidence="1" type="ORF">DESHY_110569</name>
</gene>
<dbReference type="InterPro" id="IPR036388">
    <property type="entry name" value="WH-like_DNA-bd_sf"/>
</dbReference>
<dbReference type="OrthoDB" id="5507947at2"/>